<reference evidence="1 2" key="1">
    <citation type="submission" date="2017-12" db="EMBL/GenBank/DDBJ databases">
        <title>Hemimetabolous genomes reveal molecular basis of termite eusociality.</title>
        <authorList>
            <person name="Harrison M.C."/>
            <person name="Jongepier E."/>
            <person name="Robertson H.M."/>
            <person name="Arning N."/>
            <person name="Bitard-Feildel T."/>
            <person name="Chao H."/>
            <person name="Childers C.P."/>
            <person name="Dinh H."/>
            <person name="Doddapaneni H."/>
            <person name="Dugan S."/>
            <person name="Gowin J."/>
            <person name="Greiner C."/>
            <person name="Han Y."/>
            <person name="Hu H."/>
            <person name="Hughes D.S.T."/>
            <person name="Huylmans A.-K."/>
            <person name="Kemena C."/>
            <person name="Kremer L.P.M."/>
            <person name="Lee S.L."/>
            <person name="Lopez-Ezquerra A."/>
            <person name="Mallet L."/>
            <person name="Monroy-Kuhn J.M."/>
            <person name="Moser A."/>
            <person name="Murali S.C."/>
            <person name="Muzny D.M."/>
            <person name="Otani S."/>
            <person name="Piulachs M.-D."/>
            <person name="Poelchau M."/>
            <person name="Qu J."/>
            <person name="Schaub F."/>
            <person name="Wada-Katsumata A."/>
            <person name="Worley K.C."/>
            <person name="Xie Q."/>
            <person name="Ylla G."/>
            <person name="Poulsen M."/>
            <person name="Gibbs R.A."/>
            <person name="Schal C."/>
            <person name="Richards S."/>
            <person name="Belles X."/>
            <person name="Korb J."/>
            <person name="Bornberg-Bauer E."/>
        </authorList>
    </citation>
    <scope>NUCLEOTIDE SEQUENCE [LARGE SCALE GENOMIC DNA]</scope>
    <source>
        <tissue evidence="1">Whole body</tissue>
    </source>
</reference>
<dbReference type="GO" id="GO:0033045">
    <property type="term" value="P:regulation of sister chromatid segregation"/>
    <property type="evidence" value="ECO:0007669"/>
    <property type="project" value="TreeGrafter"/>
</dbReference>
<dbReference type="Proteomes" id="UP000235965">
    <property type="component" value="Unassembled WGS sequence"/>
</dbReference>
<evidence type="ECO:0008006" key="3">
    <source>
        <dbReference type="Google" id="ProtNLM"/>
    </source>
</evidence>
<dbReference type="GO" id="GO:0043007">
    <property type="term" value="P:maintenance of rDNA"/>
    <property type="evidence" value="ECO:0007669"/>
    <property type="project" value="TreeGrafter"/>
</dbReference>
<dbReference type="InterPro" id="IPR032245">
    <property type="entry name" value="RMI2"/>
</dbReference>
<dbReference type="PANTHER" id="PTHR33962:SF1">
    <property type="entry name" value="RECQ-MEDIATED GENOME INSTABILITY PROTEIN 2"/>
    <property type="match status" value="1"/>
</dbReference>
<dbReference type="EMBL" id="NEVH01020333">
    <property type="protein sequence ID" value="PNF21800.1"/>
    <property type="molecule type" value="Genomic_DNA"/>
</dbReference>
<comment type="caution">
    <text evidence="1">The sequence shown here is derived from an EMBL/GenBank/DDBJ whole genome shotgun (WGS) entry which is preliminary data.</text>
</comment>
<dbReference type="GO" id="GO:0016607">
    <property type="term" value="C:nuclear speck"/>
    <property type="evidence" value="ECO:0007669"/>
    <property type="project" value="TreeGrafter"/>
</dbReference>
<organism evidence="1 2">
    <name type="scientific">Cryptotermes secundus</name>
    <dbReference type="NCBI Taxonomy" id="105785"/>
    <lineage>
        <taxon>Eukaryota</taxon>
        <taxon>Metazoa</taxon>
        <taxon>Ecdysozoa</taxon>
        <taxon>Arthropoda</taxon>
        <taxon>Hexapoda</taxon>
        <taxon>Insecta</taxon>
        <taxon>Pterygota</taxon>
        <taxon>Neoptera</taxon>
        <taxon>Polyneoptera</taxon>
        <taxon>Dictyoptera</taxon>
        <taxon>Blattodea</taxon>
        <taxon>Blattoidea</taxon>
        <taxon>Termitoidae</taxon>
        <taxon>Kalotermitidae</taxon>
        <taxon>Cryptotermitinae</taxon>
        <taxon>Cryptotermes</taxon>
    </lineage>
</organism>
<protein>
    <recommendedName>
        <fullName evidence="3">RecQ-mediated genome instability protein 2</fullName>
    </recommendedName>
</protein>
<accession>A0A2J7PZP7</accession>
<dbReference type="InParanoid" id="A0A2J7PZP7"/>
<evidence type="ECO:0000313" key="1">
    <source>
        <dbReference type="EMBL" id="PNF21800.1"/>
    </source>
</evidence>
<dbReference type="GO" id="GO:0006281">
    <property type="term" value="P:DNA repair"/>
    <property type="evidence" value="ECO:0007669"/>
    <property type="project" value="TreeGrafter"/>
</dbReference>
<dbReference type="PANTHER" id="PTHR33962">
    <property type="entry name" value="RECQ-MEDIATED GENOME INSTABILITY PROTEIN 2 RMI2"/>
    <property type="match status" value="1"/>
</dbReference>
<name>A0A2J7PZP7_9NEOP</name>
<gene>
    <name evidence="1" type="ORF">B7P43_G08453</name>
</gene>
<proteinExistence type="predicted"/>
<dbReference type="GO" id="GO:0005829">
    <property type="term" value="C:cytosol"/>
    <property type="evidence" value="ECO:0007669"/>
    <property type="project" value="TreeGrafter"/>
</dbReference>
<evidence type="ECO:0000313" key="2">
    <source>
        <dbReference type="Proteomes" id="UP000235965"/>
    </source>
</evidence>
<dbReference type="OrthoDB" id="10024265at2759"/>
<dbReference type="InterPro" id="IPR012340">
    <property type="entry name" value="NA-bd_OB-fold"/>
</dbReference>
<dbReference type="Gene3D" id="2.40.50.140">
    <property type="entry name" value="Nucleic acid-binding proteins"/>
    <property type="match status" value="1"/>
</dbReference>
<dbReference type="AlphaFoldDB" id="A0A2J7PZP7"/>
<dbReference type="GO" id="GO:2000042">
    <property type="term" value="P:negative regulation of double-strand break repair via homologous recombination"/>
    <property type="evidence" value="ECO:0007669"/>
    <property type="project" value="TreeGrafter"/>
</dbReference>
<keyword evidence="2" id="KW-1185">Reference proteome</keyword>
<dbReference type="Pfam" id="PF16100">
    <property type="entry name" value="RMI2"/>
    <property type="match status" value="1"/>
</dbReference>
<sequence>MFDQPAYKFHNKDLNMCIKISDDYWKFEFKSGNVSNITKSIPFKYVWLQGYIEQTAGKEKEIAIVSDGTGRVKITHCNAVPGGSSWLDKGKYCSVVGTLVRESGLPEVAALKLTDLSQNPILSSVWPLEVEELQLLLTEQAMPKLCGS</sequence>